<keyword evidence="9" id="KW-0812">Transmembrane</keyword>
<evidence type="ECO:0000313" key="10">
    <source>
        <dbReference type="EMBL" id="OAA58684.1"/>
    </source>
</evidence>
<dbReference type="InterPro" id="IPR017972">
    <property type="entry name" value="Cyt_P450_CS"/>
</dbReference>
<evidence type="ECO:0000256" key="9">
    <source>
        <dbReference type="SAM" id="Phobius"/>
    </source>
</evidence>
<feature type="binding site" description="axial binding residue" evidence="7">
    <location>
        <position position="435"/>
    </location>
    <ligand>
        <name>heme</name>
        <dbReference type="ChEBI" id="CHEBI:30413"/>
    </ligand>
    <ligandPart>
        <name>Fe</name>
        <dbReference type="ChEBI" id="CHEBI:18248"/>
    </ligandPart>
</feature>
<evidence type="ECO:0000256" key="4">
    <source>
        <dbReference type="ARBA" id="ARBA00022723"/>
    </source>
</evidence>
<dbReference type="GO" id="GO:0005506">
    <property type="term" value="F:iron ion binding"/>
    <property type="evidence" value="ECO:0007669"/>
    <property type="project" value="InterPro"/>
</dbReference>
<dbReference type="Gene3D" id="1.10.630.10">
    <property type="entry name" value="Cytochrome P450"/>
    <property type="match status" value="1"/>
</dbReference>
<dbReference type="PANTHER" id="PTHR24305">
    <property type="entry name" value="CYTOCHROME P450"/>
    <property type="match status" value="1"/>
</dbReference>
<gene>
    <name evidence="10" type="ORF">ISF_06467</name>
</gene>
<dbReference type="PROSITE" id="PS00086">
    <property type="entry name" value="CYTOCHROME_P450"/>
    <property type="match status" value="1"/>
</dbReference>
<evidence type="ECO:0000256" key="8">
    <source>
        <dbReference type="RuleBase" id="RU000461"/>
    </source>
</evidence>
<dbReference type="PRINTS" id="PR00385">
    <property type="entry name" value="P450"/>
</dbReference>
<keyword evidence="6 7" id="KW-0408">Iron</keyword>
<keyword evidence="9" id="KW-1133">Transmembrane helix</keyword>
<protein>
    <submittedName>
        <fullName evidence="10">Cytochrome P450</fullName>
    </submittedName>
</protein>
<dbReference type="InterPro" id="IPR001128">
    <property type="entry name" value="Cyt_P450"/>
</dbReference>
<dbReference type="EMBL" id="AZHB01000017">
    <property type="protein sequence ID" value="OAA58684.1"/>
    <property type="molecule type" value="Genomic_DNA"/>
</dbReference>
<keyword evidence="3 7" id="KW-0349">Heme</keyword>
<organism evidence="10 11">
    <name type="scientific">Cordyceps fumosorosea (strain ARSEF 2679)</name>
    <name type="common">Isaria fumosorosea</name>
    <dbReference type="NCBI Taxonomy" id="1081104"/>
    <lineage>
        <taxon>Eukaryota</taxon>
        <taxon>Fungi</taxon>
        <taxon>Dikarya</taxon>
        <taxon>Ascomycota</taxon>
        <taxon>Pezizomycotina</taxon>
        <taxon>Sordariomycetes</taxon>
        <taxon>Hypocreomycetidae</taxon>
        <taxon>Hypocreales</taxon>
        <taxon>Cordycipitaceae</taxon>
        <taxon>Cordyceps</taxon>
    </lineage>
</organism>
<comment type="cofactor">
    <cofactor evidence="1 7">
        <name>heme</name>
        <dbReference type="ChEBI" id="CHEBI:30413"/>
    </cofactor>
</comment>
<evidence type="ECO:0000256" key="7">
    <source>
        <dbReference type="PIRSR" id="PIRSR602401-1"/>
    </source>
</evidence>
<keyword evidence="4 7" id="KW-0479">Metal-binding</keyword>
<dbReference type="InterPro" id="IPR002401">
    <property type="entry name" value="Cyt_P450_E_grp-I"/>
</dbReference>
<dbReference type="InterPro" id="IPR050121">
    <property type="entry name" value="Cytochrome_P450_monoxygenase"/>
</dbReference>
<evidence type="ECO:0000256" key="3">
    <source>
        <dbReference type="ARBA" id="ARBA00022617"/>
    </source>
</evidence>
<sequence length="491" mass="54680">MQLRVLTGVNLYIALGAVTTLWVLTKLITIFRNPISRVPGPWYTHFTALPNQMSMFKGFTPGHAHKLHQKYGRIVRTAPNEISIADMDDIKKVYGHKETFLKHPAYRALAPSKVDSMFNTSDVELHRRYRRLLASPMSESSLKTAIPDVHSRATAAVYRMSEELQSRGVIDVYKWWFFYTTDTLGELTFGSSFNMIESGKKNQYFEDILAVNKFGGIRLLVPGLTKLAQYITIPVVDNAVAGGQRMRAYAQQSIARQKAAALSGDDKARGTLFSKVFQAKDDDTLTEEEVTVNAQTYIVAGSDTTSNTLTYLTWAVAQRPDIRAKLVGEVASLPDGFTEADTRGLRYLEMVIAETMRLHAAAPCSLARVVPPGGVSLAGGYHVEEGTTIGCQGYTLHRDAEVFPEPEEFRPERWENPTRAMKEAYMPFGRGARTCVGSHLAMIEIRLGVCLFFRQFPNATVSTKEGMSDADMESKIYFLNSPAGKRCLIEG</sequence>
<feature type="transmembrane region" description="Helical" evidence="9">
    <location>
        <begin position="12"/>
        <end position="31"/>
    </location>
</feature>
<dbReference type="AlphaFoldDB" id="A0A167RKG4"/>
<dbReference type="InterPro" id="IPR036396">
    <property type="entry name" value="Cyt_P450_sf"/>
</dbReference>
<dbReference type="RefSeq" id="XP_018702559.1">
    <property type="nucleotide sequence ID" value="XM_018850071.1"/>
</dbReference>
<dbReference type="Proteomes" id="UP000076744">
    <property type="component" value="Unassembled WGS sequence"/>
</dbReference>
<evidence type="ECO:0000256" key="1">
    <source>
        <dbReference type="ARBA" id="ARBA00001971"/>
    </source>
</evidence>
<keyword evidence="5 8" id="KW-0560">Oxidoreductase</keyword>
<dbReference type="GO" id="GO:0016705">
    <property type="term" value="F:oxidoreductase activity, acting on paired donors, with incorporation or reduction of molecular oxygen"/>
    <property type="evidence" value="ECO:0007669"/>
    <property type="project" value="InterPro"/>
</dbReference>
<dbReference type="GO" id="GO:0020037">
    <property type="term" value="F:heme binding"/>
    <property type="evidence" value="ECO:0007669"/>
    <property type="project" value="InterPro"/>
</dbReference>
<keyword evidence="9" id="KW-0472">Membrane</keyword>
<dbReference type="GeneID" id="30022759"/>
<reference evidence="10 11" key="1">
    <citation type="journal article" date="2016" name="Genome Biol. Evol.">
        <title>Divergent and convergent evolution of fungal pathogenicity.</title>
        <authorList>
            <person name="Shang Y."/>
            <person name="Xiao G."/>
            <person name="Zheng P."/>
            <person name="Cen K."/>
            <person name="Zhan S."/>
            <person name="Wang C."/>
        </authorList>
    </citation>
    <scope>NUCLEOTIDE SEQUENCE [LARGE SCALE GENOMIC DNA]</scope>
    <source>
        <strain evidence="10 11">ARSEF 2679</strain>
    </source>
</reference>
<dbReference type="SUPFAM" id="SSF48264">
    <property type="entry name" value="Cytochrome P450"/>
    <property type="match status" value="1"/>
</dbReference>
<dbReference type="STRING" id="1081104.A0A167RKG4"/>
<accession>A0A167RKG4</accession>
<comment type="similarity">
    <text evidence="2 8">Belongs to the cytochrome P450 family.</text>
</comment>
<comment type="caution">
    <text evidence="10">The sequence shown here is derived from an EMBL/GenBank/DDBJ whole genome shotgun (WGS) entry which is preliminary data.</text>
</comment>
<evidence type="ECO:0000256" key="5">
    <source>
        <dbReference type="ARBA" id="ARBA00023002"/>
    </source>
</evidence>
<dbReference type="OrthoDB" id="1470350at2759"/>
<proteinExistence type="inferred from homology"/>
<evidence type="ECO:0000256" key="2">
    <source>
        <dbReference type="ARBA" id="ARBA00010617"/>
    </source>
</evidence>
<dbReference type="Pfam" id="PF00067">
    <property type="entry name" value="p450"/>
    <property type="match status" value="1"/>
</dbReference>
<keyword evidence="8" id="KW-0503">Monooxygenase</keyword>
<evidence type="ECO:0000313" key="11">
    <source>
        <dbReference type="Proteomes" id="UP000076744"/>
    </source>
</evidence>
<dbReference type="CDD" id="cd11059">
    <property type="entry name" value="CYP_fungal"/>
    <property type="match status" value="1"/>
</dbReference>
<dbReference type="PRINTS" id="PR00463">
    <property type="entry name" value="EP450I"/>
</dbReference>
<dbReference type="PANTHER" id="PTHR24305:SF96">
    <property type="entry name" value="CYTOCHROME P450 MONOOXYGENASE STCB-RELATED"/>
    <property type="match status" value="1"/>
</dbReference>
<keyword evidence="11" id="KW-1185">Reference proteome</keyword>
<name>A0A167RKG4_CORFA</name>
<dbReference type="GO" id="GO:0004497">
    <property type="term" value="F:monooxygenase activity"/>
    <property type="evidence" value="ECO:0007669"/>
    <property type="project" value="UniProtKB-KW"/>
</dbReference>
<evidence type="ECO:0000256" key="6">
    <source>
        <dbReference type="ARBA" id="ARBA00023004"/>
    </source>
</evidence>